<dbReference type="AlphaFoldDB" id="A0A239NRH5"/>
<dbReference type="InterPro" id="IPR016171">
    <property type="entry name" value="Vanillyl_alc_oxidase_C-sub2"/>
</dbReference>
<keyword evidence="5" id="KW-1185">Reference proteome</keyword>
<dbReference type="InterPro" id="IPR006094">
    <property type="entry name" value="Oxid_FAD_bind_N"/>
</dbReference>
<dbReference type="PANTHER" id="PTHR43762">
    <property type="entry name" value="L-GULONOLACTONE OXIDASE"/>
    <property type="match status" value="1"/>
</dbReference>
<organism evidence="4 5">
    <name type="scientific">Asanoa hainanensis</name>
    <dbReference type="NCBI Taxonomy" id="560556"/>
    <lineage>
        <taxon>Bacteria</taxon>
        <taxon>Bacillati</taxon>
        <taxon>Actinomycetota</taxon>
        <taxon>Actinomycetes</taxon>
        <taxon>Micromonosporales</taxon>
        <taxon>Micromonosporaceae</taxon>
        <taxon>Asanoa</taxon>
    </lineage>
</organism>
<dbReference type="Pfam" id="PF01565">
    <property type="entry name" value="FAD_binding_4"/>
    <property type="match status" value="1"/>
</dbReference>
<evidence type="ECO:0000313" key="5">
    <source>
        <dbReference type="Proteomes" id="UP000198362"/>
    </source>
</evidence>
<dbReference type="Pfam" id="PF04030">
    <property type="entry name" value="ALO"/>
    <property type="match status" value="1"/>
</dbReference>
<dbReference type="GO" id="GO:0071949">
    <property type="term" value="F:FAD binding"/>
    <property type="evidence" value="ECO:0007669"/>
    <property type="project" value="InterPro"/>
</dbReference>
<reference evidence="4 5" key="1">
    <citation type="submission" date="2017-06" db="EMBL/GenBank/DDBJ databases">
        <authorList>
            <person name="Kim H.J."/>
            <person name="Triplett B.A."/>
        </authorList>
    </citation>
    <scope>NUCLEOTIDE SEQUENCE [LARGE SCALE GENOMIC DNA]</scope>
    <source>
        <strain evidence="4 5">CGMCC 4.5593</strain>
    </source>
</reference>
<keyword evidence="1" id="KW-0560">Oxidoreductase</keyword>
<protein>
    <submittedName>
        <fullName evidence="4">L-gulonolactone oxidase</fullName>
    </submittedName>
</protein>
<dbReference type="SUPFAM" id="SSF56176">
    <property type="entry name" value="FAD-binding/transporter-associated domain-like"/>
    <property type="match status" value="1"/>
</dbReference>
<dbReference type="InterPro" id="IPR010031">
    <property type="entry name" value="FAD_lactone_oxidase-like"/>
</dbReference>
<proteinExistence type="predicted"/>
<dbReference type="GO" id="GO:0016020">
    <property type="term" value="C:membrane"/>
    <property type="evidence" value="ECO:0007669"/>
    <property type="project" value="InterPro"/>
</dbReference>
<dbReference type="PANTHER" id="PTHR43762:SF1">
    <property type="entry name" value="D-ARABINONO-1,4-LACTONE OXIDASE"/>
    <property type="match status" value="1"/>
</dbReference>
<dbReference type="Gene3D" id="3.30.70.2520">
    <property type="match status" value="1"/>
</dbReference>
<dbReference type="InterPro" id="IPR007173">
    <property type="entry name" value="ALO_C"/>
</dbReference>
<dbReference type="Proteomes" id="UP000198362">
    <property type="component" value="Unassembled WGS sequence"/>
</dbReference>
<sequence length="440" mass="47915">MTASRATATSVPQWRNWAGNQRATTRETRPSGLDELAAIVTEAAAAGERVKPVGSGHSFTDIAVTDGVRVDLAALPGRVDVDREHRRVTVPAGMTLATLNGLLTTHGLALPNLGDIDAQTIAGAISTGTHGTGAAYGCLSTFVAGLTLVTGTGEVLRCDERTNPEVFSAARVGLGALGVLTEVTLQCVDAFTLRAHERPGRVADVLADWPALVADNDHCDLYWFPYTDRVQVKTNNRVPADDRPLPGWRGWLDDDFLANTVFAGVCRLGRAVPAAVGPINAISARALTERVYTGRSDAVFCTPRRVRFTEMEYGLPRDAFPTMLGELPKIIDRLPFKVQFPVEVRFTAGDDIPLSHGYGRDSVYVAVHQFAGAPYEPYFRAVEALARELGGRPHWGKLHYRDAESLRPVYPRFDEFVALRDRLDPHRVFANAYTERVLGA</sequence>
<dbReference type="Gene3D" id="1.10.45.10">
    <property type="entry name" value="Vanillyl-alcohol Oxidase, Chain A, domain 4"/>
    <property type="match status" value="1"/>
</dbReference>
<dbReference type="InterPro" id="IPR036318">
    <property type="entry name" value="FAD-bd_PCMH-like_sf"/>
</dbReference>
<dbReference type="RefSeq" id="WP_425426834.1">
    <property type="nucleotide sequence ID" value="NZ_FZPH01000010.1"/>
</dbReference>
<gene>
    <name evidence="4" type="ORF">SAMN05421812_110139</name>
</gene>
<evidence type="ECO:0000259" key="3">
    <source>
        <dbReference type="PROSITE" id="PS51387"/>
    </source>
</evidence>
<feature type="compositionally biased region" description="Polar residues" evidence="2">
    <location>
        <begin position="1"/>
        <end position="23"/>
    </location>
</feature>
<dbReference type="Gene3D" id="3.30.465.10">
    <property type="match status" value="1"/>
</dbReference>
<feature type="region of interest" description="Disordered" evidence="2">
    <location>
        <begin position="1"/>
        <end position="29"/>
    </location>
</feature>
<evidence type="ECO:0000313" key="4">
    <source>
        <dbReference type="EMBL" id="SNT57445.1"/>
    </source>
</evidence>
<dbReference type="Gene3D" id="3.30.43.10">
    <property type="entry name" value="Uridine Diphospho-n-acetylenolpyruvylglucosamine Reductase, domain 2"/>
    <property type="match status" value="1"/>
</dbReference>
<dbReference type="GO" id="GO:0003885">
    <property type="term" value="F:D-arabinono-1,4-lactone oxidase activity"/>
    <property type="evidence" value="ECO:0007669"/>
    <property type="project" value="InterPro"/>
</dbReference>
<dbReference type="PIRSF" id="PIRSF000136">
    <property type="entry name" value="LGO_GLO"/>
    <property type="match status" value="1"/>
</dbReference>
<accession>A0A239NRH5</accession>
<name>A0A239NRH5_9ACTN</name>
<evidence type="ECO:0000256" key="2">
    <source>
        <dbReference type="SAM" id="MobiDB-lite"/>
    </source>
</evidence>
<dbReference type="GO" id="GO:0080049">
    <property type="term" value="F:L-gulono-1,4-lactone dehydrogenase activity"/>
    <property type="evidence" value="ECO:0007669"/>
    <property type="project" value="TreeGrafter"/>
</dbReference>
<dbReference type="InterPro" id="IPR016167">
    <property type="entry name" value="FAD-bd_PCMH_sub1"/>
</dbReference>
<dbReference type="PROSITE" id="PS51387">
    <property type="entry name" value="FAD_PCMH"/>
    <property type="match status" value="1"/>
</dbReference>
<dbReference type="InterPro" id="IPR016166">
    <property type="entry name" value="FAD-bd_PCMH"/>
</dbReference>
<evidence type="ECO:0000256" key="1">
    <source>
        <dbReference type="ARBA" id="ARBA00023002"/>
    </source>
</evidence>
<feature type="domain" description="FAD-binding PCMH-type" evidence="3">
    <location>
        <begin position="18"/>
        <end position="190"/>
    </location>
</feature>
<dbReference type="EMBL" id="FZPH01000010">
    <property type="protein sequence ID" value="SNT57445.1"/>
    <property type="molecule type" value="Genomic_DNA"/>
</dbReference>
<dbReference type="InterPro" id="IPR016169">
    <property type="entry name" value="FAD-bd_PCMH_sub2"/>
</dbReference>
<dbReference type="NCBIfam" id="TIGR01679">
    <property type="entry name" value="bact_FAD_ox"/>
    <property type="match status" value="1"/>
</dbReference>